<feature type="transmembrane region" description="Helical" evidence="1">
    <location>
        <begin position="38"/>
        <end position="59"/>
    </location>
</feature>
<protein>
    <submittedName>
        <fullName evidence="2">Uncharacterized protein</fullName>
    </submittedName>
</protein>
<keyword evidence="1" id="KW-0812">Transmembrane</keyword>
<name>A0A815MGJ9_9BILA</name>
<keyword evidence="1" id="KW-1133">Transmembrane helix</keyword>
<proteinExistence type="predicted"/>
<reference evidence="2" key="1">
    <citation type="submission" date="2021-02" db="EMBL/GenBank/DDBJ databases">
        <authorList>
            <person name="Nowell W R."/>
        </authorList>
    </citation>
    <scope>NUCLEOTIDE SEQUENCE</scope>
</reference>
<evidence type="ECO:0000313" key="3">
    <source>
        <dbReference type="Proteomes" id="UP000663834"/>
    </source>
</evidence>
<comment type="caution">
    <text evidence="2">The sequence shown here is derived from an EMBL/GenBank/DDBJ whole genome shotgun (WGS) entry which is preliminary data.</text>
</comment>
<gene>
    <name evidence="2" type="ORF">KQP761_LOCUS10457</name>
</gene>
<dbReference type="AlphaFoldDB" id="A0A815MGJ9"/>
<evidence type="ECO:0000256" key="1">
    <source>
        <dbReference type="SAM" id="Phobius"/>
    </source>
</evidence>
<sequence>MIIIRGRCTQVSIKGNNNTVYIDPVLLMKNDCISTSPLAGILFLVVLLAVIICIGYCCCCRRRRQTIPAQ</sequence>
<keyword evidence="1" id="KW-0472">Membrane</keyword>
<accession>A0A815MGJ9</accession>
<dbReference type="Proteomes" id="UP000663834">
    <property type="component" value="Unassembled WGS sequence"/>
</dbReference>
<organism evidence="2 3">
    <name type="scientific">Rotaria magnacalcarata</name>
    <dbReference type="NCBI Taxonomy" id="392030"/>
    <lineage>
        <taxon>Eukaryota</taxon>
        <taxon>Metazoa</taxon>
        <taxon>Spiralia</taxon>
        <taxon>Gnathifera</taxon>
        <taxon>Rotifera</taxon>
        <taxon>Eurotatoria</taxon>
        <taxon>Bdelloidea</taxon>
        <taxon>Philodinida</taxon>
        <taxon>Philodinidae</taxon>
        <taxon>Rotaria</taxon>
    </lineage>
</organism>
<feature type="non-terminal residue" evidence="2">
    <location>
        <position position="70"/>
    </location>
</feature>
<evidence type="ECO:0000313" key="2">
    <source>
        <dbReference type="EMBL" id="CAF1417994.1"/>
    </source>
</evidence>
<dbReference type="EMBL" id="CAJNOW010004457">
    <property type="protein sequence ID" value="CAF1417994.1"/>
    <property type="molecule type" value="Genomic_DNA"/>
</dbReference>